<organism evidence="3 4">
    <name type="scientific">Mycobacteroides abscessus</name>
    <dbReference type="NCBI Taxonomy" id="36809"/>
    <lineage>
        <taxon>Bacteria</taxon>
        <taxon>Bacillati</taxon>
        <taxon>Actinomycetota</taxon>
        <taxon>Actinomycetes</taxon>
        <taxon>Mycobacteriales</taxon>
        <taxon>Mycobacteriaceae</taxon>
        <taxon>Mycobacteroides</taxon>
    </lineage>
</organism>
<proteinExistence type="predicted"/>
<keyword evidence="2" id="KW-0472">Membrane</keyword>
<feature type="transmembrane region" description="Helical" evidence="2">
    <location>
        <begin position="27"/>
        <end position="49"/>
    </location>
</feature>
<feature type="region of interest" description="Disordered" evidence="1">
    <location>
        <begin position="54"/>
        <end position="73"/>
    </location>
</feature>
<reference evidence="3 4" key="1">
    <citation type="submission" date="2015-03" db="EMBL/GenBank/DDBJ databases">
        <authorList>
            <person name="Murphy D."/>
        </authorList>
    </citation>
    <scope>NUCLEOTIDE SEQUENCE [LARGE SCALE GENOMIC DNA]</scope>
    <source>
        <strain evidence="3 4">PAP088</strain>
    </source>
</reference>
<keyword evidence="2" id="KW-1133">Transmembrane helix</keyword>
<name>A0A0U0ZSY2_9MYCO</name>
<evidence type="ECO:0000313" key="4">
    <source>
        <dbReference type="Proteomes" id="UP000045782"/>
    </source>
</evidence>
<dbReference type="RefSeq" id="WP_052619083.1">
    <property type="nucleotide sequence ID" value="NZ_CSWP01000009.1"/>
</dbReference>
<gene>
    <name evidence="3" type="ORF">ERS075579_04051</name>
</gene>
<evidence type="ECO:0000313" key="3">
    <source>
        <dbReference type="EMBL" id="CPV66662.1"/>
    </source>
</evidence>
<dbReference type="AlphaFoldDB" id="A0A0U0ZSY2"/>
<evidence type="ECO:0000256" key="1">
    <source>
        <dbReference type="SAM" id="MobiDB-lite"/>
    </source>
</evidence>
<protein>
    <submittedName>
        <fullName evidence="3">Uncharacterized protein</fullName>
    </submittedName>
</protein>
<dbReference type="EMBL" id="CSWP01000009">
    <property type="protein sequence ID" value="CPV66662.1"/>
    <property type="molecule type" value="Genomic_DNA"/>
</dbReference>
<feature type="compositionally biased region" description="Low complexity" evidence="1">
    <location>
        <begin position="54"/>
        <end position="72"/>
    </location>
</feature>
<sequence>MLRTDTGPLAADDNSGASGLRPRIPKFLLAAIAAVVLIGAGLGAGRIMWGSNDTAPAPTAAPETTAPSAPDPNVLTPTQAKQQACDGYAMLGTQWASGYTDWHAIVVAAGPGWSWDAPPIKAATDKFFGLQSEIVFKLRSLITPVTPQLVGTAVNRYTAALMSFAVVQNSNVTGAEIDAKVNAINSAADSVIQNCGL</sequence>
<accession>A0A0U0ZSY2</accession>
<evidence type="ECO:0000256" key="2">
    <source>
        <dbReference type="SAM" id="Phobius"/>
    </source>
</evidence>
<dbReference type="Proteomes" id="UP000045782">
    <property type="component" value="Unassembled WGS sequence"/>
</dbReference>
<keyword evidence="2" id="KW-0812">Transmembrane</keyword>